<comment type="caution">
    <text evidence="1">The sequence shown here is derived from an EMBL/GenBank/DDBJ whole genome shotgun (WGS) entry which is preliminary data.</text>
</comment>
<dbReference type="AlphaFoldDB" id="A0A086TBN3"/>
<organism evidence="1 2">
    <name type="scientific">Hapsidospora chrysogenum (strain ATCC 11550 / CBS 779.69 / DSM 880 / IAM 14645 / JCM 23072 / IMI 49137)</name>
    <name type="common">Acremonium chrysogenum</name>
    <dbReference type="NCBI Taxonomy" id="857340"/>
    <lineage>
        <taxon>Eukaryota</taxon>
        <taxon>Fungi</taxon>
        <taxon>Dikarya</taxon>
        <taxon>Ascomycota</taxon>
        <taxon>Pezizomycotina</taxon>
        <taxon>Sordariomycetes</taxon>
        <taxon>Hypocreomycetidae</taxon>
        <taxon>Hypocreales</taxon>
        <taxon>Bionectriaceae</taxon>
        <taxon>Hapsidospora</taxon>
    </lineage>
</organism>
<evidence type="ECO:0000313" key="1">
    <source>
        <dbReference type="EMBL" id="KFH46765.1"/>
    </source>
</evidence>
<gene>
    <name evidence="1" type="ORF">ACRE_024040</name>
</gene>
<dbReference type="HOGENOM" id="CLU_038712_0_0_1"/>
<name>A0A086TBN3_HAPC1</name>
<dbReference type="EMBL" id="JPKY01000016">
    <property type="protein sequence ID" value="KFH46765.1"/>
    <property type="molecule type" value="Genomic_DNA"/>
</dbReference>
<sequence length="296" mass="32397">MIKHERRAHQHEIRSEDIIDLCDTESDIAESPHTPRRPAVMTWPVEVTSSGGAASTHSTGLVQQHGQYTVSHGYQCGPIMPTANAISFDMSPVSGSTGVQVLHDLPAMNQARVYMTEQRTPDIVAMNTNAIPRTFYSRQHQDDLARVDISCAPVHEIHLGDQHSPADLSATSYQSSHISDDLLSGQTASSTASSSFCDATSADECPPLDQYKRQLSQQMSGHQPMQFPSQEAASTFQIPPPTVGVRSWAEYQAPIEVATIGHLPIFGSGFHSLFLEPKLDFEDPSMQLPSARLESF</sequence>
<reference evidence="2" key="1">
    <citation type="journal article" date="2014" name="Genome Announc.">
        <title>Genome sequence and annotation of Acremonium chrysogenum, producer of the beta-lactam antibiotic cephalosporin C.</title>
        <authorList>
            <person name="Terfehr D."/>
            <person name="Dahlmann T.A."/>
            <person name="Specht T."/>
            <person name="Zadra I."/>
            <person name="Kuernsteiner H."/>
            <person name="Kueck U."/>
        </authorList>
    </citation>
    <scope>NUCLEOTIDE SEQUENCE [LARGE SCALE GENOMIC DNA]</scope>
    <source>
        <strain evidence="2">ATCC 11550 / CBS 779.69 / DSM 880 / IAM 14645 / JCM 23072 / IMI 49137</strain>
    </source>
</reference>
<dbReference type="Proteomes" id="UP000029964">
    <property type="component" value="Unassembled WGS sequence"/>
</dbReference>
<dbReference type="STRING" id="857340.A0A086TBN3"/>
<keyword evidence="2" id="KW-1185">Reference proteome</keyword>
<evidence type="ECO:0000313" key="2">
    <source>
        <dbReference type="Proteomes" id="UP000029964"/>
    </source>
</evidence>
<protein>
    <submittedName>
        <fullName evidence="1">Uncharacterized protein</fullName>
    </submittedName>
</protein>
<dbReference type="OrthoDB" id="3437960at2759"/>
<accession>A0A086TBN3</accession>
<proteinExistence type="predicted"/>